<organism evidence="4 5">
    <name type="scientific">Coniella lustricola</name>
    <dbReference type="NCBI Taxonomy" id="2025994"/>
    <lineage>
        <taxon>Eukaryota</taxon>
        <taxon>Fungi</taxon>
        <taxon>Dikarya</taxon>
        <taxon>Ascomycota</taxon>
        <taxon>Pezizomycotina</taxon>
        <taxon>Sordariomycetes</taxon>
        <taxon>Sordariomycetidae</taxon>
        <taxon>Diaporthales</taxon>
        <taxon>Schizoparmaceae</taxon>
        <taxon>Coniella</taxon>
    </lineage>
</organism>
<dbReference type="PANTHER" id="PTHR24126:SF65">
    <property type="entry name" value="CHROMOSOME UNDETERMINED SCAFFOLD_20, WHOLE GENOME SHOTGUN SEQUENCE"/>
    <property type="match status" value="1"/>
</dbReference>
<reference evidence="4 5" key="1">
    <citation type="journal article" date="2018" name="Mycol. Prog.">
        <title>Coniella lustricola, a new species from submerged detritus.</title>
        <authorList>
            <person name="Raudabaugh D.B."/>
            <person name="Iturriaga T."/>
            <person name="Carver A."/>
            <person name="Mondo S."/>
            <person name="Pangilinan J."/>
            <person name="Lipzen A."/>
            <person name="He G."/>
            <person name="Amirebrahimi M."/>
            <person name="Grigoriev I.V."/>
            <person name="Miller A.N."/>
        </authorList>
    </citation>
    <scope>NUCLEOTIDE SEQUENCE [LARGE SCALE GENOMIC DNA]</scope>
    <source>
        <strain evidence="4 5">B22-T-1</strain>
    </source>
</reference>
<feature type="repeat" description="ANK" evidence="3">
    <location>
        <begin position="130"/>
        <end position="162"/>
    </location>
</feature>
<name>A0A2T3A454_9PEZI</name>
<feature type="non-terminal residue" evidence="4">
    <location>
        <position position="1"/>
    </location>
</feature>
<keyword evidence="2 3" id="KW-0040">ANK repeat</keyword>
<gene>
    <name evidence="4" type="ORF">BD289DRAFT_333709</name>
</gene>
<dbReference type="SMART" id="SM00248">
    <property type="entry name" value="ANK"/>
    <property type="match status" value="3"/>
</dbReference>
<protein>
    <submittedName>
        <fullName evidence="4">Ankyrin repeat-containing domain protein</fullName>
    </submittedName>
</protein>
<evidence type="ECO:0000256" key="2">
    <source>
        <dbReference type="ARBA" id="ARBA00023043"/>
    </source>
</evidence>
<dbReference type="OrthoDB" id="194358at2759"/>
<dbReference type="PANTHER" id="PTHR24126">
    <property type="entry name" value="ANKYRIN REPEAT, PH AND SEC7 DOMAIN CONTAINING PROTEIN SECG-RELATED"/>
    <property type="match status" value="1"/>
</dbReference>
<dbReference type="InParanoid" id="A0A2T3A454"/>
<dbReference type="InterPro" id="IPR036770">
    <property type="entry name" value="Ankyrin_rpt-contain_sf"/>
</dbReference>
<feature type="repeat" description="ANK" evidence="3">
    <location>
        <begin position="87"/>
        <end position="119"/>
    </location>
</feature>
<evidence type="ECO:0000313" key="4">
    <source>
        <dbReference type="EMBL" id="PSR82480.1"/>
    </source>
</evidence>
<dbReference type="SUPFAM" id="SSF48403">
    <property type="entry name" value="Ankyrin repeat"/>
    <property type="match status" value="1"/>
</dbReference>
<accession>A0A2T3A454</accession>
<evidence type="ECO:0000256" key="3">
    <source>
        <dbReference type="PROSITE-ProRule" id="PRU00023"/>
    </source>
</evidence>
<evidence type="ECO:0000313" key="5">
    <source>
        <dbReference type="Proteomes" id="UP000241462"/>
    </source>
</evidence>
<dbReference type="PROSITE" id="PS50088">
    <property type="entry name" value="ANK_REPEAT"/>
    <property type="match status" value="2"/>
</dbReference>
<dbReference type="Gene3D" id="1.25.40.20">
    <property type="entry name" value="Ankyrin repeat-containing domain"/>
    <property type="match status" value="2"/>
</dbReference>
<sequence length="183" mass="19588">GHIPVFECMVKHNWDINYSLDHRGDALICALKFHAPELARWLLEHGADPNANLGSDPLAGTALEVACSARCPRDIISLLIHKGADIEGSISMLVAAWVGHNEALSILLDGGADIDTIPKASSSDLLLEEYWGTPLHGAAAKGQSETVRFLLNKGARKDILNNAGRTPIETAEHFGHVACASIL</sequence>
<keyword evidence="1" id="KW-0677">Repeat</keyword>
<proteinExistence type="predicted"/>
<dbReference type="Proteomes" id="UP000241462">
    <property type="component" value="Unassembled WGS sequence"/>
</dbReference>
<dbReference type="EMBL" id="KZ678476">
    <property type="protein sequence ID" value="PSR82480.1"/>
    <property type="molecule type" value="Genomic_DNA"/>
</dbReference>
<dbReference type="Pfam" id="PF12796">
    <property type="entry name" value="Ank_2"/>
    <property type="match status" value="1"/>
</dbReference>
<feature type="non-terminal residue" evidence="4">
    <location>
        <position position="183"/>
    </location>
</feature>
<dbReference type="STRING" id="2025994.A0A2T3A454"/>
<keyword evidence="5" id="KW-1185">Reference proteome</keyword>
<evidence type="ECO:0000256" key="1">
    <source>
        <dbReference type="ARBA" id="ARBA00022737"/>
    </source>
</evidence>
<dbReference type="AlphaFoldDB" id="A0A2T3A454"/>
<dbReference type="PROSITE" id="PS50297">
    <property type="entry name" value="ANK_REP_REGION"/>
    <property type="match status" value="1"/>
</dbReference>
<dbReference type="InterPro" id="IPR002110">
    <property type="entry name" value="Ankyrin_rpt"/>
</dbReference>
<dbReference type="Pfam" id="PF00023">
    <property type="entry name" value="Ank"/>
    <property type="match status" value="1"/>
</dbReference>